<protein>
    <recommendedName>
        <fullName evidence="5">Hexosyltransferase</fullName>
    </recommendedName>
</protein>
<keyword evidence="2" id="KW-1133">Transmembrane helix</keyword>
<comment type="caution">
    <text evidence="3">The sequence shown here is derived from an EMBL/GenBank/DDBJ whole genome shotgun (WGS) entry which is preliminary data.</text>
</comment>
<dbReference type="InterPro" id="IPR002495">
    <property type="entry name" value="Glyco_trans_8"/>
</dbReference>
<keyword evidence="2" id="KW-0812">Transmembrane</keyword>
<dbReference type="InterPro" id="IPR029044">
    <property type="entry name" value="Nucleotide-diphossugar_trans"/>
</dbReference>
<gene>
    <name evidence="3" type="ORF">PGLA2088_LOCUS25900</name>
</gene>
<feature type="region of interest" description="Disordered" evidence="1">
    <location>
        <begin position="37"/>
        <end position="72"/>
    </location>
</feature>
<accession>A0A813JSF6</accession>
<evidence type="ECO:0000313" key="3">
    <source>
        <dbReference type="EMBL" id="CAE8688406.1"/>
    </source>
</evidence>
<dbReference type="AlphaFoldDB" id="A0A813JSF6"/>
<dbReference type="Pfam" id="PF01501">
    <property type="entry name" value="Glyco_transf_8"/>
    <property type="match status" value="1"/>
</dbReference>
<name>A0A813JSF6_POLGL</name>
<sequence>MGAAAARGEPAQLQEENLRLREEVASLKHQLESLAPASGASADWRLQVSSPLTEHRPQSKRKRHTSESLPSEGPWLDPVESFCPCCRRPIDVQWTCAEHVGSRPAEVSSDRFAYVALLFGASAASAGYVLGALALGQSLRASGSQHQRVLMHTSDVPGSLLGILRRSGLWQLREVEYLHGCKMLGPMKIWHGIFTKLRLFSLVEYSKVLFLDLDALVLKNIDHLFQLCPPAGMLKGRWQPEHGADIDGRDFFPTKQWNEPHGGINAGVMLLEPDEAICARMEREVTDEWHPEHIHSYGPEQEYLSRFFADRWSHISLIYNFQLFRFDPAQMVRKLGSLSSDCREAPEGRPDLLSSAAESIYAVQWSSYPKPWDFVDLSPDERERAVRKMSMQLCVPNCRRSFCSTGLSRSVQPWRRCLSRATGRSSLGSARRKDAQCRCKRQMQLNEQKCFFMFVCGCCCC</sequence>
<evidence type="ECO:0000256" key="2">
    <source>
        <dbReference type="SAM" id="Phobius"/>
    </source>
</evidence>
<proteinExistence type="predicted"/>
<dbReference type="Proteomes" id="UP000626109">
    <property type="component" value="Unassembled WGS sequence"/>
</dbReference>
<evidence type="ECO:0008006" key="5">
    <source>
        <dbReference type="Google" id="ProtNLM"/>
    </source>
</evidence>
<keyword evidence="2" id="KW-0472">Membrane</keyword>
<reference evidence="3" key="1">
    <citation type="submission" date="2021-02" db="EMBL/GenBank/DDBJ databases">
        <authorList>
            <person name="Dougan E. K."/>
            <person name="Rhodes N."/>
            <person name="Thang M."/>
            <person name="Chan C."/>
        </authorList>
    </citation>
    <scope>NUCLEOTIDE SEQUENCE</scope>
</reference>
<dbReference type="GO" id="GO:0016757">
    <property type="term" value="F:glycosyltransferase activity"/>
    <property type="evidence" value="ECO:0007669"/>
    <property type="project" value="InterPro"/>
</dbReference>
<feature type="transmembrane region" description="Helical" evidence="2">
    <location>
        <begin position="112"/>
        <end position="135"/>
    </location>
</feature>
<dbReference type="Gene3D" id="3.90.550.10">
    <property type="entry name" value="Spore Coat Polysaccharide Biosynthesis Protein SpsA, Chain A"/>
    <property type="match status" value="1"/>
</dbReference>
<dbReference type="SUPFAM" id="SSF53448">
    <property type="entry name" value="Nucleotide-diphospho-sugar transferases"/>
    <property type="match status" value="1"/>
</dbReference>
<dbReference type="PANTHER" id="PTHR11183">
    <property type="entry name" value="GLYCOGENIN SUBFAMILY MEMBER"/>
    <property type="match status" value="1"/>
</dbReference>
<evidence type="ECO:0000256" key="1">
    <source>
        <dbReference type="SAM" id="MobiDB-lite"/>
    </source>
</evidence>
<dbReference type="EMBL" id="CAJNNW010026888">
    <property type="protein sequence ID" value="CAE8688406.1"/>
    <property type="molecule type" value="Genomic_DNA"/>
</dbReference>
<organism evidence="3 4">
    <name type="scientific">Polarella glacialis</name>
    <name type="common">Dinoflagellate</name>
    <dbReference type="NCBI Taxonomy" id="89957"/>
    <lineage>
        <taxon>Eukaryota</taxon>
        <taxon>Sar</taxon>
        <taxon>Alveolata</taxon>
        <taxon>Dinophyceae</taxon>
        <taxon>Suessiales</taxon>
        <taxon>Suessiaceae</taxon>
        <taxon>Polarella</taxon>
    </lineage>
</organism>
<evidence type="ECO:0000313" key="4">
    <source>
        <dbReference type="Proteomes" id="UP000626109"/>
    </source>
</evidence>
<dbReference type="InterPro" id="IPR050587">
    <property type="entry name" value="GNT1/Glycosyltrans_8"/>
</dbReference>